<keyword evidence="9" id="KW-1185">Reference proteome</keyword>
<evidence type="ECO:0000256" key="6">
    <source>
        <dbReference type="HAMAP-Rule" id="MF_03111"/>
    </source>
</evidence>
<keyword evidence="6" id="KW-0479">Metal-binding</keyword>
<reference evidence="8" key="1">
    <citation type="journal article" date="2021" name="Proc. Natl. Acad. Sci. U.S.A.">
        <title>Three genomes in the algal genus Volvox reveal the fate of a haploid sex-determining region after a transition to homothallism.</title>
        <authorList>
            <person name="Yamamoto K."/>
            <person name="Hamaji T."/>
            <person name="Kawai-Toyooka H."/>
            <person name="Matsuzaki R."/>
            <person name="Takahashi F."/>
            <person name="Nishimura Y."/>
            <person name="Kawachi M."/>
            <person name="Noguchi H."/>
            <person name="Minakuchi Y."/>
            <person name="Umen J.G."/>
            <person name="Toyoda A."/>
            <person name="Nozaki H."/>
        </authorList>
    </citation>
    <scope>NUCLEOTIDE SEQUENCE</scope>
    <source>
        <strain evidence="8">NIES-3780</strain>
    </source>
</reference>
<proteinExistence type="inferred from homology"/>
<evidence type="ECO:0000256" key="2">
    <source>
        <dbReference type="ARBA" id="ARBA00022792"/>
    </source>
</evidence>
<dbReference type="Pfam" id="PF05019">
    <property type="entry name" value="Coq4"/>
    <property type="match status" value="1"/>
</dbReference>
<dbReference type="Proteomes" id="UP000747399">
    <property type="component" value="Unassembled WGS sequence"/>
</dbReference>
<organism evidence="8 9">
    <name type="scientific">Volvox africanus</name>
    <dbReference type="NCBI Taxonomy" id="51714"/>
    <lineage>
        <taxon>Eukaryota</taxon>
        <taxon>Viridiplantae</taxon>
        <taxon>Chlorophyta</taxon>
        <taxon>core chlorophytes</taxon>
        <taxon>Chlorophyceae</taxon>
        <taxon>CS clade</taxon>
        <taxon>Chlamydomonadales</taxon>
        <taxon>Volvocaceae</taxon>
        <taxon>Volvox</taxon>
    </lineage>
</organism>
<protein>
    <recommendedName>
        <fullName evidence="6">Ubiquinone biosynthesis protein COQ4 homolog, mitochondrial</fullName>
    </recommendedName>
    <alternativeName>
        <fullName evidence="6">4-hydroxy-3-methoxy-5-polyprenylbenzoate decarboxylase</fullName>
        <ecNumber evidence="6">4.1.1.130</ecNumber>
    </alternativeName>
    <alternativeName>
        <fullName evidence="6">Coenzyme Q biosynthesis protein 4 homolog</fullName>
    </alternativeName>
</protein>
<evidence type="ECO:0000256" key="4">
    <source>
        <dbReference type="ARBA" id="ARBA00023136"/>
    </source>
</evidence>
<dbReference type="EC" id="4.1.1.130" evidence="6"/>
<keyword evidence="5 6" id="KW-0456">Lyase</keyword>
<accession>A0A8J4BMY1</accession>
<dbReference type="AlphaFoldDB" id="A0A8J4BMY1"/>
<comment type="subcellular location">
    <subcellularLocation>
        <location evidence="6">Mitochondrion inner membrane</location>
        <topology evidence="6">Peripheral membrane protein</topology>
        <orientation evidence="6">Matrix side</orientation>
    </subcellularLocation>
</comment>
<dbReference type="InterPro" id="IPR007715">
    <property type="entry name" value="Coq4"/>
</dbReference>
<comment type="function">
    <text evidence="6">Lyase that catalyzes the C1-decarboxylation of 4-hydroxy-3-methoxy-5-(all-trans-polyprenyl)benzoic acid into 2-methoxy-6-(all-trans-polyprenyl)phenol during ubiquinone biosynthesis.</text>
</comment>
<comment type="cofactor">
    <cofactor evidence="6">
        <name>Zn(2+)</name>
        <dbReference type="ChEBI" id="CHEBI:29105"/>
    </cofactor>
</comment>
<comment type="similarity">
    <text evidence="6">Belongs to the COQ4 family.</text>
</comment>
<feature type="region of interest" description="Disordered" evidence="7">
    <location>
        <begin position="267"/>
        <end position="286"/>
    </location>
</feature>
<comment type="pathway">
    <text evidence="6">Cofactor biosynthesis; ubiquinone biosynthesis.</text>
</comment>
<keyword evidence="4 6" id="KW-0472">Membrane</keyword>
<feature type="binding site" evidence="6">
    <location>
        <position position="178"/>
    </location>
    <ligand>
        <name>Zn(2+)</name>
        <dbReference type="ChEBI" id="CHEBI:29105"/>
    </ligand>
</feature>
<keyword evidence="3 6" id="KW-0496">Mitochondrion</keyword>
<comment type="caution">
    <text evidence="8">The sequence shown here is derived from an EMBL/GenBank/DDBJ whole genome shotgun (WGS) entry which is preliminary data.</text>
</comment>
<evidence type="ECO:0000313" key="8">
    <source>
        <dbReference type="EMBL" id="GIL64780.1"/>
    </source>
</evidence>
<feature type="binding site" evidence="6">
    <location>
        <position position="175"/>
    </location>
    <ligand>
        <name>Zn(2+)</name>
        <dbReference type="ChEBI" id="CHEBI:29105"/>
    </ligand>
</feature>
<comment type="catalytic activity">
    <reaction evidence="6">
        <text>a 4-hydroxy-3-methoxy-5-(all-trans-polyprenyl)benzoate + H(+) = a 2-methoxy-6-(all-trans-polyprenyl)phenol + CO2</text>
        <dbReference type="Rhea" id="RHEA:81179"/>
        <dbReference type="Rhea" id="RHEA-COMP:9551"/>
        <dbReference type="Rhea" id="RHEA-COMP:10931"/>
        <dbReference type="ChEBI" id="CHEBI:15378"/>
        <dbReference type="ChEBI" id="CHEBI:16526"/>
        <dbReference type="ChEBI" id="CHEBI:62731"/>
        <dbReference type="ChEBI" id="CHEBI:84443"/>
        <dbReference type="EC" id="4.1.1.130"/>
    </reaction>
</comment>
<comment type="subunit">
    <text evidence="6">Component of a multi-subunit COQ enzyme complex.</text>
</comment>
<sequence length="286" mass="32353">MRLLFLKVYPTFEDGRWKVYPLGAGASSVPKAFPSNIANAASQLCRYMPLYPTHMPLNPIQKGAVAILSAMGALLRPARADLVAAVGETTGEWVLPYIRDRMRRDPVGERILAERPRVTDATIELCRGMPPGSFGAGYAKFMGDRRFSADERPPVRFVDDEELAYVITRAREVHDFWHVLFDCHTNVFGELALKGLEFVQTGLPMTGLAVLGAQYRLNPADRELLQRHYLPWALRAGSRSTDLMCIYYEQHFEDNLEDMRREHRIIPAPPPPQHLRFKGPKPPVQA</sequence>
<dbReference type="GO" id="GO:0031314">
    <property type="term" value="C:extrinsic component of mitochondrial inner membrane"/>
    <property type="evidence" value="ECO:0007669"/>
    <property type="project" value="UniProtKB-UniRule"/>
</dbReference>
<name>A0A8J4BMY1_9CHLO</name>
<evidence type="ECO:0000313" key="9">
    <source>
        <dbReference type="Proteomes" id="UP000747399"/>
    </source>
</evidence>
<gene>
    <name evidence="8" type="ORF">Vafri_18660</name>
</gene>
<dbReference type="GO" id="GO:0120539">
    <property type="term" value="F:4-hydroxy-3-methoxy-5-polyprenylbenzoate decarboxylase activity"/>
    <property type="evidence" value="ECO:0007669"/>
    <property type="project" value="UniProtKB-EC"/>
</dbReference>
<dbReference type="HAMAP" id="MF_03111">
    <property type="entry name" value="Coq4"/>
    <property type="match status" value="1"/>
</dbReference>
<evidence type="ECO:0000256" key="7">
    <source>
        <dbReference type="SAM" id="MobiDB-lite"/>
    </source>
</evidence>
<evidence type="ECO:0000256" key="3">
    <source>
        <dbReference type="ARBA" id="ARBA00023128"/>
    </source>
</evidence>
<dbReference type="PANTHER" id="PTHR12922:SF7">
    <property type="entry name" value="UBIQUINONE BIOSYNTHESIS PROTEIN COQ4 HOMOLOG, MITOCHONDRIAL"/>
    <property type="match status" value="1"/>
</dbReference>
<dbReference type="UniPathway" id="UPA00232"/>
<keyword evidence="2 6" id="KW-0999">Mitochondrion inner membrane</keyword>
<keyword evidence="6" id="KW-0862">Zinc</keyword>
<feature type="binding site" evidence="6">
    <location>
        <position position="190"/>
    </location>
    <ligand>
        <name>Zn(2+)</name>
        <dbReference type="ChEBI" id="CHEBI:29105"/>
    </ligand>
</feature>
<evidence type="ECO:0000256" key="5">
    <source>
        <dbReference type="ARBA" id="ARBA00023239"/>
    </source>
</evidence>
<feature type="binding site" evidence="6">
    <location>
        <position position="174"/>
    </location>
    <ligand>
        <name>Zn(2+)</name>
        <dbReference type="ChEBI" id="CHEBI:29105"/>
    </ligand>
</feature>
<keyword evidence="1 6" id="KW-0831">Ubiquinone biosynthesis</keyword>
<dbReference type="GO" id="GO:0008270">
    <property type="term" value="F:zinc ion binding"/>
    <property type="evidence" value="ECO:0007669"/>
    <property type="project" value="UniProtKB-UniRule"/>
</dbReference>
<evidence type="ECO:0000256" key="1">
    <source>
        <dbReference type="ARBA" id="ARBA00022688"/>
    </source>
</evidence>
<dbReference type="PANTHER" id="PTHR12922">
    <property type="entry name" value="UBIQUINONE BIOSYNTHESIS PROTEIN"/>
    <property type="match status" value="1"/>
</dbReference>
<dbReference type="EMBL" id="BNCO01000069">
    <property type="protein sequence ID" value="GIL64780.1"/>
    <property type="molecule type" value="Genomic_DNA"/>
</dbReference>
<dbReference type="InterPro" id="IPR027540">
    <property type="entry name" value="Coq4_euk"/>
</dbReference>